<evidence type="ECO:0000313" key="2">
    <source>
        <dbReference type="EMBL" id="AZN29898.1"/>
    </source>
</evidence>
<keyword evidence="1" id="KW-0472">Membrane</keyword>
<dbReference type="AlphaFoldDB" id="A0A3Q8WTZ8"/>
<sequence>MNTPAIVTGVLIVMLVIAGVFILWGVIRTRALYRRVGSFPCAVSDLESGSWRSGVAIFGAEYITWFRTASLSRKPALSFSRHRLRVVDYHQRDVAAGTIVVHLECNGDEHLWAMSMSSMAGLVGWMDGARPSEEPTGM</sequence>
<protein>
    <submittedName>
        <fullName evidence="2">DUF2550 family protein</fullName>
    </submittedName>
</protein>
<evidence type="ECO:0000256" key="1">
    <source>
        <dbReference type="SAM" id="Phobius"/>
    </source>
</evidence>
<organism evidence="2 3">
    <name type="scientific">Flaviflexus salsibiostraticola</name>
    <dbReference type="NCBI Taxonomy" id="1282737"/>
    <lineage>
        <taxon>Bacteria</taxon>
        <taxon>Bacillati</taxon>
        <taxon>Actinomycetota</taxon>
        <taxon>Actinomycetes</taxon>
        <taxon>Actinomycetales</taxon>
        <taxon>Actinomycetaceae</taxon>
        <taxon>Flaviflexus</taxon>
    </lineage>
</organism>
<name>A0A3Q8WTZ8_9ACTO</name>
<dbReference type="InterPro" id="IPR019675">
    <property type="entry name" value="DUF2550"/>
</dbReference>
<dbReference type="OrthoDB" id="3267160at2"/>
<gene>
    <name evidence="2" type="ORF">EJO69_05960</name>
</gene>
<dbReference type="KEGG" id="fsl:EJO69_05960"/>
<feature type="transmembrane region" description="Helical" evidence="1">
    <location>
        <begin position="6"/>
        <end position="27"/>
    </location>
</feature>
<keyword evidence="3" id="KW-1185">Reference proteome</keyword>
<dbReference type="Pfam" id="PF10739">
    <property type="entry name" value="DUF2550"/>
    <property type="match status" value="1"/>
</dbReference>
<proteinExistence type="predicted"/>
<dbReference type="EMBL" id="CP034438">
    <property type="protein sequence ID" value="AZN29898.1"/>
    <property type="molecule type" value="Genomic_DNA"/>
</dbReference>
<dbReference type="RefSeq" id="WP_126040174.1">
    <property type="nucleotide sequence ID" value="NZ_CP034438.1"/>
</dbReference>
<accession>A0A3Q8WTZ8</accession>
<keyword evidence="1" id="KW-0812">Transmembrane</keyword>
<keyword evidence="1" id="KW-1133">Transmembrane helix</keyword>
<evidence type="ECO:0000313" key="3">
    <source>
        <dbReference type="Proteomes" id="UP000270021"/>
    </source>
</evidence>
<reference evidence="2 3" key="1">
    <citation type="submission" date="2018-12" db="EMBL/GenBank/DDBJ databases">
        <title>Complete genome sequence of Flaviflexus salsibiostraticola KCTC 33148.</title>
        <authorList>
            <person name="Bae J.-W."/>
        </authorList>
    </citation>
    <scope>NUCLEOTIDE SEQUENCE [LARGE SCALE GENOMIC DNA]</scope>
    <source>
        <strain evidence="2 3">KCTC 33148</strain>
    </source>
</reference>
<dbReference type="Proteomes" id="UP000270021">
    <property type="component" value="Chromosome"/>
</dbReference>